<dbReference type="CDD" id="cd02511">
    <property type="entry name" value="Beta4Glucosyltransferase"/>
    <property type="match status" value="1"/>
</dbReference>
<comment type="similarity">
    <text evidence="1">Belongs to the glycosyltransferase 2 family. WaaE/KdtX subfamily.</text>
</comment>
<dbReference type="Gene3D" id="3.90.550.10">
    <property type="entry name" value="Spore Coat Polysaccharide Biosynthesis Protein SpsA, Chain A"/>
    <property type="match status" value="1"/>
</dbReference>
<dbReference type="InterPro" id="IPR029044">
    <property type="entry name" value="Nucleotide-diphossugar_trans"/>
</dbReference>
<accession>A0A4R2PYL3</accession>
<dbReference type="PANTHER" id="PTHR43630">
    <property type="entry name" value="POLY-BETA-1,6-N-ACETYL-D-GLUCOSAMINE SYNTHASE"/>
    <property type="match status" value="1"/>
</dbReference>
<dbReference type="SUPFAM" id="SSF53448">
    <property type="entry name" value="Nucleotide-diphospho-sugar transferases"/>
    <property type="match status" value="1"/>
</dbReference>
<keyword evidence="4" id="KW-1185">Reference proteome</keyword>
<sequence length="283" mass="33474">MSKRKLPVTVAVPVKNEEANIARCLERLGRFEEIVIIDSGSTDRTREIAEGFGARVVDFQWNGEFPKKRNWFLMNKPIATPWVLFLDADEYVDDAFCDALEAAVTREDIHGYWLHYDNFFLGKPIRHGLVQRKLALFRVGKALYERIDEHNWSALDMEIHEHPIVEGKVGEIDARIDHRDFKGLAHFISKHRDYAQWEARRYALMRDEPETWTQLTDRQKFKYTHLTKWWYPPFYFAFTFIAKRGFLDGSAGFHYAMYKAWYFQTIRLLIQEYAAEPALQKAI</sequence>
<dbReference type="Proteomes" id="UP000294835">
    <property type="component" value="Unassembled WGS sequence"/>
</dbReference>
<protein>
    <submittedName>
        <fullName evidence="3">Glycosyltransferase involved in cell wall biosynthesis</fullName>
    </submittedName>
</protein>
<evidence type="ECO:0000313" key="3">
    <source>
        <dbReference type="EMBL" id="TCP39301.1"/>
    </source>
</evidence>
<keyword evidence="3" id="KW-0808">Transferase</keyword>
<dbReference type="OrthoDB" id="9815923at2"/>
<evidence type="ECO:0000313" key="4">
    <source>
        <dbReference type="Proteomes" id="UP000294835"/>
    </source>
</evidence>
<dbReference type="Pfam" id="PF00535">
    <property type="entry name" value="Glycos_transf_2"/>
    <property type="match status" value="1"/>
</dbReference>
<gene>
    <name evidence="3" type="ORF">EV662_11378</name>
</gene>
<dbReference type="EMBL" id="SLXP01000013">
    <property type="protein sequence ID" value="TCP39301.1"/>
    <property type="molecule type" value="Genomic_DNA"/>
</dbReference>
<evidence type="ECO:0000256" key="1">
    <source>
        <dbReference type="ARBA" id="ARBA00038494"/>
    </source>
</evidence>
<comment type="caution">
    <text evidence="3">The sequence shown here is derived from an EMBL/GenBank/DDBJ whole genome shotgun (WGS) entry which is preliminary data.</text>
</comment>
<name>A0A4R2PYL3_9RHOB</name>
<dbReference type="GO" id="GO:0016740">
    <property type="term" value="F:transferase activity"/>
    <property type="evidence" value="ECO:0007669"/>
    <property type="project" value="UniProtKB-KW"/>
</dbReference>
<organism evidence="3 4">
    <name type="scientific">Rhodovulum marinum</name>
    <dbReference type="NCBI Taxonomy" id="320662"/>
    <lineage>
        <taxon>Bacteria</taxon>
        <taxon>Pseudomonadati</taxon>
        <taxon>Pseudomonadota</taxon>
        <taxon>Alphaproteobacteria</taxon>
        <taxon>Rhodobacterales</taxon>
        <taxon>Paracoccaceae</taxon>
        <taxon>Rhodovulum</taxon>
    </lineage>
</organism>
<dbReference type="AlphaFoldDB" id="A0A4R2PYL3"/>
<reference evidence="3 4" key="1">
    <citation type="submission" date="2019-03" db="EMBL/GenBank/DDBJ databases">
        <title>Genomic Encyclopedia of Type Strains, Phase IV (KMG-IV): sequencing the most valuable type-strain genomes for metagenomic binning, comparative biology and taxonomic classification.</title>
        <authorList>
            <person name="Goeker M."/>
        </authorList>
    </citation>
    <scope>NUCLEOTIDE SEQUENCE [LARGE SCALE GENOMIC DNA]</scope>
    <source>
        <strain evidence="3 4">DSM 18063</strain>
    </source>
</reference>
<feature type="domain" description="Glycosyltransferase 2-like" evidence="2">
    <location>
        <begin position="9"/>
        <end position="116"/>
    </location>
</feature>
<dbReference type="PANTHER" id="PTHR43630:SF2">
    <property type="entry name" value="GLYCOSYLTRANSFERASE"/>
    <property type="match status" value="1"/>
</dbReference>
<proteinExistence type="inferred from homology"/>
<dbReference type="InterPro" id="IPR001173">
    <property type="entry name" value="Glyco_trans_2-like"/>
</dbReference>
<evidence type="ECO:0000259" key="2">
    <source>
        <dbReference type="Pfam" id="PF00535"/>
    </source>
</evidence>